<comment type="caution">
    <text evidence="1">The sequence shown here is derived from an EMBL/GenBank/DDBJ whole genome shotgun (WGS) entry which is preliminary data.</text>
</comment>
<protein>
    <submittedName>
        <fullName evidence="1">HEAT repeat domain-containing protein</fullName>
    </submittedName>
</protein>
<gene>
    <name evidence="1" type="ORF">HXW94_09220</name>
</gene>
<organism evidence="1 2">
    <name type="scientific">Desulfobacter latus</name>
    <dbReference type="NCBI Taxonomy" id="2292"/>
    <lineage>
        <taxon>Bacteria</taxon>
        <taxon>Pseudomonadati</taxon>
        <taxon>Thermodesulfobacteriota</taxon>
        <taxon>Desulfobacteria</taxon>
        <taxon>Desulfobacterales</taxon>
        <taxon>Desulfobacteraceae</taxon>
        <taxon>Desulfobacter</taxon>
    </lineage>
</organism>
<dbReference type="Proteomes" id="UP000553343">
    <property type="component" value="Unassembled WGS sequence"/>
</dbReference>
<dbReference type="AlphaFoldDB" id="A0A850T0E1"/>
<evidence type="ECO:0000313" key="2">
    <source>
        <dbReference type="Proteomes" id="UP000553343"/>
    </source>
</evidence>
<dbReference type="RefSeq" id="WP_178366620.1">
    <property type="nucleotide sequence ID" value="NZ_JACADJ010000026.1"/>
</dbReference>
<name>A0A850T0E1_9BACT</name>
<dbReference type="Gene3D" id="1.25.10.10">
    <property type="entry name" value="Leucine-rich Repeat Variant"/>
    <property type="match status" value="1"/>
</dbReference>
<accession>A0A850T0E1</accession>
<keyword evidence="2" id="KW-1185">Reference proteome</keyword>
<dbReference type="SUPFAM" id="SSF48371">
    <property type="entry name" value="ARM repeat"/>
    <property type="match status" value="1"/>
</dbReference>
<dbReference type="Pfam" id="PF13646">
    <property type="entry name" value="HEAT_2"/>
    <property type="match status" value="1"/>
</dbReference>
<sequence>MERLKQKLHSPDEAERLYAVQDILDEQPDKAPEWLVERLGEESSVAVRESLVDALKGIDIESVFPRLFGMFSSPEAFLRNAAVDIFGEGGDAAIAFLTAYLDHADREVRKLVMDSLYATRSKTAVMALRAGLFDPSVNVKITAVEYLGQLSDTDSLPEMIRVLETKTEPMLVSAILEALSVMGGAQHIQSVFKVLCPNGDIREINGLFLPEFIRLVARSGDVEIIEQFLSSMDGSGIYAEDYMEAVIESSRRFPRITGNKAVRDFLLGLIENTEADPAIRYTACDLVLENQLIDPEQIDPIGFELMEQPGMQAIGLRWLFKSDTQDARQKIQDILKRTGNQELKQLYEDLTEQEY</sequence>
<dbReference type="EMBL" id="JACADJ010000026">
    <property type="protein sequence ID" value="NWH05163.1"/>
    <property type="molecule type" value="Genomic_DNA"/>
</dbReference>
<dbReference type="InterPro" id="IPR016024">
    <property type="entry name" value="ARM-type_fold"/>
</dbReference>
<evidence type="ECO:0000313" key="1">
    <source>
        <dbReference type="EMBL" id="NWH05163.1"/>
    </source>
</evidence>
<dbReference type="InterPro" id="IPR011989">
    <property type="entry name" value="ARM-like"/>
</dbReference>
<proteinExistence type="predicted"/>
<reference evidence="1 2" key="1">
    <citation type="submission" date="2020-06" db="EMBL/GenBank/DDBJ databases">
        <title>High-quality draft genome of sulfate reducer Desulfobacter latus type strain AcrS2 isolated from marine sediment.</title>
        <authorList>
            <person name="Hoppe M."/>
            <person name="Larsen C.K."/>
            <person name="Marshall I.P.G."/>
            <person name="Schramm A."/>
            <person name="Marietou A.G."/>
        </authorList>
    </citation>
    <scope>NUCLEOTIDE SEQUENCE [LARGE SCALE GENOMIC DNA]</scope>
    <source>
        <strain evidence="1 2">AcRS2</strain>
    </source>
</reference>